<dbReference type="EMBL" id="CAFBOI010000002">
    <property type="protein sequence ID" value="CAB4970210.1"/>
    <property type="molecule type" value="Genomic_DNA"/>
</dbReference>
<feature type="domain" description="Mannose-1-phosphate guanyltransferase C-terminal" evidence="3">
    <location>
        <begin position="252"/>
        <end position="316"/>
    </location>
</feature>
<evidence type="ECO:0000313" key="6">
    <source>
        <dbReference type="EMBL" id="CAB4733307.1"/>
    </source>
</evidence>
<accession>A0A6J6SFF9</accession>
<dbReference type="Gene3D" id="2.160.10.10">
    <property type="entry name" value="Hexapeptide repeat proteins"/>
    <property type="match status" value="1"/>
</dbReference>
<dbReference type="EMBL" id="CAFAAT010000010">
    <property type="protein sequence ID" value="CAB4798809.1"/>
    <property type="molecule type" value="Genomic_DNA"/>
</dbReference>
<gene>
    <name evidence="4" type="ORF">UFOPK1791_00011</name>
    <name evidence="5" type="ORF">UFOPK2312_00171</name>
    <name evidence="6" type="ORF">UFOPK2802_00037</name>
    <name evidence="7" type="ORF">UFOPK2982_00074</name>
    <name evidence="8" type="ORF">UFOPK3083_00211</name>
    <name evidence="9" type="ORF">UFOPK3783_00076</name>
    <name evidence="10" type="ORF">UFOPK3948_00036</name>
    <name evidence="11" type="ORF">UFOPK4113_00182</name>
    <name evidence="12" type="ORF">UFOPK4355_00335</name>
</gene>
<dbReference type="InterPro" id="IPR029044">
    <property type="entry name" value="Nucleotide-diphossugar_trans"/>
</dbReference>
<feature type="domain" description="Nucleotidyl transferase" evidence="2">
    <location>
        <begin position="4"/>
        <end position="235"/>
    </location>
</feature>
<protein>
    <submittedName>
        <fullName evidence="6">Unannotated protein</fullName>
    </submittedName>
</protein>
<dbReference type="EMBL" id="CAFBQT010000025">
    <property type="protein sequence ID" value="CAB5061241.1"/>
    <property type="molecule type" value="Genomic_DNA"/>
</dbReference>
<dbReference type="EMBL" id="CAEZWY010000009">
    <property type="protein sequence ID" value="CAB4663716.1"/>
    <property type="molecule type" value="Genomic_DNA"/>
</dbReference>
<sequence>MSVKGILLVGGKGTRLMPLTKHTPKPMLEVAGVPFTAHQLAKAKAAGITEIALATSYMADVFQPYFGDGSALGMKIHYAIETEALGTGGAIKNASKVLDLKPGDSVVIFNGDVLSGHDLKAQIDFHKNSKAAVTLFLTEVADARAFGCVPLDAEKNVLAFLEKMENPVTNLINAGCYIFDSSVFELIPSEIVISVERETFPDLLNRGLVVKGFVDLSYWLDIGTPAALITASKDLVMQKLISPATPKNDGFALIANDATLGKSTKISGGSVISKGVFIGDGCEIIGTIIFEGAKIGDNCRIISGIVAPNSKIPANTSTTSEIIGY</sequence>
<evidence type="ECO:0000313" key="4">
    <source>
        <dbReference type="EMBL" id="CAB4582790.1"/>
    </source>
</evidence>
<dbReference type="EMBL" id="CAEZYX010000002">
    <property type="protein sequence ID" value="CAB4733307.1"/>
    <property type="molecule type" value="Genomic_DNA"/>
</dbReference>
<dbReference type="Gene3D" id="3.90.550.10">
    <property type="entry name" value="Spore Coat Polysaccharide Biosynthesis Protein SpsA, Chain A"/>
    <property type="match status" value="1"/>
</dbReference>
<dbReference type="EMBL" id="CAFAAE010000005">
    <property type="protein sequence ID" value="CAB4783242.1"/>
    <property type="molecule type" value="Genomic_DNA"/>
</dbReference>
<evidence type="ECO:0000259" key="2">
    <source>
        <dbReference type="Pfam" id="PF00483"/>
    </source>
</evidence>
<organism evidence="6">
    <name type="scientific">freshwater metagenome</name>
    <dbReference type="NCBI Taxonomy" id="449393"/>
    <lineage>
        <taxon>unclassified sequences</taxon>
        <taxon>metagenomes</taxon>
        <taxon>ecological metagenomes</taxon>
    </lineage>
</organism>
<evidence type="ECO:0000259" key="3">
    <source>
        <dbReference type="Pfam" id="PF25087"/>
    </source>
</evidence>
<reference evidence="6" key="1">
    <citation type="submission" date="2020-05" db="EMBL/GenBank/DDBJ databases">
        <authorList>
            <person name="Chiriac C."/>
            <person name="Salcher M."/>
            <person name="Ghai R."/>
            <person name="Kavagutti S V."/>
        </authorList>
    </citation>
    <scope>NUCLEOTIDE SEQUENCE</scope>
</reference>
<dbReference type="SUPFAM" id="SSF53448">
    <property type="entry name" value="Nucleotide-diphospho-sugar transferases"/>
    <property type="match status" value="1"/>
</dbReference>
<dbReference type="EMBL" id="CAFBPL010000009">
    <property type="protein sequence ID" value="CAB5008936.1"/>
    <property type="molecule type" value="Genomic_DNA"/>
</dbReference>
<proteinExistence type="inferred from homology"/>
<dbReference type="PANTHER" id="PTHR22572">
    <property type="entry name" value="SUGAR-1-PHOSPHATE GUANYL TRANSFERASE"/>
    <property type="match status" value="1"/>
</dbReference>
<dbReference type="AlphaFoldDB" id="A0A6J6SFF9"/>
<evidence type="ECO:0000313" key="8">
    <source>
        <dbReference type="EMBL" id="CAB4798809.1"/>
    </source>
</evidence>
<dbReference type="InterPro" id="IPR005835">
    <property type="entry name" value="NTP_transferase_dom"/>
</dbReference>
<evidence type="ECO:0000313" key="7">
    <source>
        <dbReference type="EMBL" id="CAB4783242.1"/>
    </source>
</evidence>
<evidence type="ECO:0000313" key="10">
    <source>
        <dbReference type="EMBL" id="CAB4970210.1"/>
    </source>
</evidence>
<evidence type="ECO:0000313" key="11">
    <source>
        <dbReference type="EMBL" id="CAB5008936.1"/>
    </source>
</evidence>
<evidence type="ECO:0000313" key="5">
    <source>
        <dbReference type="EMBL" id="CAB4663716.1"/>
    </source>
</evidence>
<dbReference type="EMBL" id="CAFBNI010000003">
    <property type="protein sequence ID" value="CAB4937214.1"/>
    <property type="molecule type" value="Genomic_DNA"/>
</dbReference>
<dbReference type="Pfam" id="PF00483">
    <property type="entry name" value="NTP_transferase"/>
    <property type="match status" value="1"/>
</dbReference>
<dbReference type="EMBL" id="CAEZUF010000001">
    <property type="protein sequence ID" value="CAB4582790.1"/>
    <property type="molecule type" value="Genomic_DNA"/>
</dbReference>
<evidence type="ECO:0000313" key="9">
    <source>
        <dbReference type="EMBL" id="CAB4937214.1"/>
    </source>
</evidence>
<dbReference type="InterPro" id="IPR056729">
    <property type="entry name" value="GMPPB_C"/>
</dbReference>
<name>A0A6J6SFF9_9ZZZZ</name>
<evidence type="ECO:0000313" key="12">
    <source>
        <dbReference type="EMBL" id="CAB5061241.1"/>
    </source>
</evidence>
<dbReference type="InterPro" id="IPR050486">
    <property type="entry name" value="Mannose-1P_guanyltransferase"/>
</dbReference>
<dbReference type="CDD" id="cd04181">
    <property type="entry name" value="NTP_transferase"/>
    <property type="match status" value="1"/>
</dbReference>
<dbReference type="Pfam" id="PF25087">
    <property type="entry name" value="GMPPB_C"/>
    <property type="match status" value="1"/>
</dbReference>
<evidence type="ECO:0000256" key="1">
    <source>
        <dbReference type="ARBA" id="ARBA00007274"/>
    </source>
</evidence>
<comment type="similarity">
    <text evidence="1">Belongs to the transferase hexapeptide repeat family.</text>
</comment>